<evidence type="ECO:0000313" key="3">
    <source>
        <dbReference type="Proteomes" id="UP000245639"/>
    </source>
</evidence>
<proteinExistence type="predicted"/>
<keyword evidence="1" id="KW-1133">Transmembrane helix</keyword>
<gene>
    <name evidence="2" type="ORF">C8D89_11911</name>
</gene>
<reference evidence="2 3" key="1">
    <citation type="submission" date="2018-04" db="EMBL/GenBank/DDBJ databases">
        <title>Genomic Encyclopedia of Type Strains, Phase IV (KMG-IV): sequencing the most valuable type-strain genomes for metagenomic binning, comparative biology and taxonomic classification.</title>
        <authorList>
            <person name="Goeker M."/>
        </authorList>
    </citation>
    <scope>NUCLEOTIDE SEQUENCE [LARGE SCALE GENOMIC DNA]</scope>
    <source>
        <strain evidence="2 3">DSM 45771</strain>
    </source>
</reference>
<dbReference type="Proteomes" id="UP000245639">
    <property type="component" value="Unassembled WGS sequence"/>
</dbReference>
<sequence>MALLVPGSRDRRRAGDTRGRGAAVLSLGGLTLARVGDDLRVTTVIVGLLIAFCALLLAKWLALVAFAALLLALVLRFAVRRVVRAVRSRRAPVEPVSDTALDRAGGAALDRAGDRRAPVVPVTARTGAPCSWCGLVGGHHDLAGRPVRPRHAHALPAPTRRAS</sequence>
<protein>
    <submittedName>
        <fullName evidence="2">Uncharacterized protein</fullName>
    </submittedName>
</protein>
<keyword evidence="3" id="KW-1185">Reference proteome</keyword>
<organism evidence="2 3">
    <name type="scientific">Actinomycetospora cinnamomea</name>
    <dbReference type="NCBI Taxonomy" id="663609"/>
    <lineage>
        <taxon>Bacteria</taxon>
        <taxon>Bacillati</taxon>
        <taxon>Actinomycetota</taxon>
        <taxon>Actinomycetes</taxon>
        <taxon>Pseudonocardiales</taxon>
        <taxon>Pseudonocardiaceae</taxon>
        <taxon>Actinomycetospora</taxon>
    </lineage>
</organism>
<accession>A0A2U1EVD9</accession>
<comment type="caution">
    <text evidence="2">The sequence shown here is derived from an EMBL/GenBank/DDBJ whole genome shotgun (WGS) entry which is preliminary data.</text>
</comment>
<feature type="transmembrane region" description="Helical" evidence="1">
    <location>
        <begin position="39"/>
        <end position="57"/>
    </location>
</feature>
<keyword evidence="1" id="KW-0472">Membrane</keyword>
<evidence type="ECO:0000256" key="1">
    <source>
        <dbReference type="SAM" id="Phobius"/>
    </source>
</evidence>
<evidence type="ECO:0000313" key="2">
    <source>
        <dbReference type="EMBL" id="PVZ03902.1"/>
    </source>
</evidence>
<dbReference type="EMBL" id="QEKW01000019">
    <property type="protein sequence ID" value="PVZ03902.1"/>
    <property type="molecule type" value="Genomic_DNA"/>
</dbReference>
<name>A0A2U1EVD9_9PSEU</name>
<keyword evidence="1" id="KW-0812">Transmembrane</keyword>
<dbReference type="AlphaFoldDB" id="A0A2U1EVD9"/>